<dbReference type="Gene3D" id="3.40.50.20">
    <property type="match status" value="1"/>
</dbReference>
<organism evidence="2 3">
    <name type="scientific">Paenibacillus lentus</name>
    <dbReference type="NCBI Taxonomy" id="1338368"/>
    <lineage>
        <taxon>Bacteria</taxon>
        <taxon>Bacillati</taxon>
        <taxon>Bacillota</taxon>
        <taxon>Bacilli</taxon>
        <taxon>Bacillales</taxon>
        <taxon>Paenibacillaceae</taxon>
        <taxon>Paenibacillus</taxon>
    </lineage>
</organism>
<dbReference type="NCBIfam" id="NF005315">
    <property type="entry name" value="PRK06849.1"/>
    <property type="match status" value="1"/>
</dbReference>
<dbReference type="InterPro" id="IPR026838">
    <property type="entry name" value="YheC/D"/>
</dbReference>
<dbReference type="Pfam" id="PF14398">
    <property type="entry name" value="ATPgrasp_YheCD"/>
    <property type="match status" value="1"/>
</dbReference>
<dbReference type="OrthoDB" id="40611at2"/>
<gene>
    <name evidence="2" type="ORF">EIM92_02215</name>
</gene>
<dbReference type="AlphaFoldDB" id="A0A3S8RQC4"/>
<evidence type="ECO:0000313" key="3">
    <source>
        <dbReference type="Proteomes" id="UP000273145"/>
    </source>
</evidence>
<accession>A0A3S8RQC4</accession>
<keyword evidence="3" id="KW-1185">Reference proteome</keyword>
<proteinExistence type="predicted"/>
<evidence type="ECO:0000256" key="1">
    <source>
        <dbReference type="SAM" id="MobiDB-lite"/>
    </source>
</evidence>
<dbReference type="KEGG" id="plen:EIM92_02215"/>
<dbReference type="Gene3D" id="3.30.470.20">
    <property type="entry name" value="ATP-grasp fold, B domain"/>
    <property type="match status" value="1"/>
</dbReference>
<evidence type="ECO:0000313" key="2">
    <source>
        <dbReference type="EMBL" id="AZK45156.1"/>
    </source>
</evidence>
<name>A0A3S8RQC4_9BACL</name>
<dbReference type="EMBL" id="CP034248">
    <property type="protein sequence ID" value="AZK45156.1"/>
    <property type="molecule type" value="Genomic_DNA"/>
</dbReference>
<dbReference type="Proteomes" id="UP000273145">
    <property type="component" value="Chromosome"/>
</dbReference>
<evidence type="ECO:0008006" key="4">
    <source>
        <dbReference type="Google" id="ProtNLM"/>
    </source>
</evidence>
<sequence>MREEEEGQGWQGGQEGAERQESQGRQEGQAGQEERHQRILLTGGRAPATLDLARQLAAAGHQVYMAESCPAHLCVHSRAIVRNYDVPKPNEDPDGYISALQEIILQEKIDGLIPTCEEIFFVARGLERLSQHCLVFTDSLNKLRRLHSKWDFIGRAREFGLLAPTTSLLTSQEDVKAALAVPGKWVFKPVYSRFGAKVFVVQTRAASTVAKGERNKEPDKAEIPDETEVLEKMKHLSPQQPWVAQQFMEGTAYCSYSIAKQGKLTAHAVYPVRFTAGPGACISFEAVHHPDIDRWVEHFVSAEQFTGQISFDFIVTDDGQVYPIECNPRATSGLHLFRAEDRIDQAFFHHEEGAEQIITPRPGRKAIISLAMLSYGLRSIRSWFKFKEWLRLFMGGKDVVFRFRDPQPFLQQFKLLWWNAKVSRQQHISILEASTNDIEWNGEEEK</sequence>
<feature type="region of interest" description="Disordered" evidence="1">
    <location>
        <begin position="1"/>
        <end position="36"/>
    </location>
</feature>
<dbReference type="SUPFAM" id="SSF56059">
    <property type="entry name" value="Glutathione synthetase ATP-binding domain-like"/>
    <property type="match status" value="1"/>
</dbReference>
<reference evidence="2 3" key="1">
    <citation type="submission" date="2018-11" db="EMBL/GenBank/DDBJ databases">
        <title>Genome sequencing of Paenibacillus lentus DSM25539(T).</title>
        <authorList>
            <person name="Kook J.-K."/>
            <person name="Park S.-N."/>
            <person name="Lim Y.K."/>
        </authorList>
    </citation>
    <scope>NUCLEOTIDE SEQUENCE [LARGE SCALE GENOMIC DNA]</scope>
    <source>
        <strain evidence="2 3">DSM 25539</strain>
    </source>
</reference>
<protein>
    <recommendedName>
        <fullName evidence="4">ATP-grasp domain-containing protein</fullName>
    </recommendedName>
</protein>